<comment type="caution">
    <text evidence="3">The sequence shown here is derived from an EMBL/GenBank/DDBJ whole genome shotgun (WGS) entry which is preliminary data.</text>
</comment>
<dbReference type="InterPro" id="IPR047227">
    <property type="entry name" value="MEX3"/>
</dbReference>
<dbReference type="InterPro" id="IPR036612">
    <property type="entry name" value="KH_dom_type_1_sf"/>
</dbReference>
<feature type="domain" description="K Homology" evidence="2">
    <location>
        <begin position="194"/>
        <end position="261"/>
    </location>
</feature>
<proteinExistence type="predicted"/>
<dbReference type="Gene3D" id="3.30.1370.10">
    <property type="entry name" value="K Homology domain, type 1"/>
    <property type="match status" value="2"/>
</dbReference>
<evidence type="ECO:0000256" key="1">
    <source>
        <dbReference type="PROSITE-ProRule" id="PRU00117"/>
    </source>
</evidence>
<feature type="domain" description="K Homology" evidence="2">
    <location>
        <begin position="105"/>
        <end position="173"/>
    </location>
</feature>
<reference evidence="3" key="1">
    <citation type="submission" date="2013-05" db="EMBL/GenBank/DDBJ databases">
        <authorList>
            <person name="Yim A.K.Y."/>
            <person name="Chan T.F."/>
            <person name="Ji K.M."/>
            <person name="Liu X.Y."/>
            <person name="Zhou J.W."/>
            <person name="Li R.Q."/>
            <person name="Yang K.Y."/>
            <person name="Li J."/>
            <person name="Li M."/>
            <person name="Law P.T.W."/>
            <person name="Wu Y.L."/>
            <person name="Cai Z.L."/>
            <person name="Qin H."/>
            <person name="Bao Y."/>
            <person name="Leung R.K.K."/>
            <person name="Ng P.K.S."/>
            <person name="Zou J."/>
            <person name="Zhong X.J."/>
            <person name="Ran P.X."/>
            <person name="Zhong N.S."/>
            <person name="Liu Z.G."/>
            <person name="Tsui S.K.W."/>
        </authorList>
    </citation>
    <scope>NUCLEOTIDE SEQUENCE</scope>
    <source>
        <strain evidence="3">Derf</strain>
        <tissue evidence="3">Whole organism</tissue>
    </source>
</reference>
<evidence type="ECO:0000259" key="2">
    <source>
        <dbReference type="SMART" id="SM00322"/>
    </source>
</evidence>
<protein>
    <submittedName>
        <fullName evidence="3">K y RNA-binding domain</fullName>
    </submittedName>
</protein>
<dbReference type="AlphaFoldDB" id="A0A922KWT0"/>
<dbReference type="PROSITE" id="PS50084">
    <property type="entry name" value="KH_TYPE_1"/>
    <property type="match status" value="2"/>
</dbReference>
<reference evidence="3" key="2">
    <citation type="journal article" date="2022" name="Res Sq">
        <title>Comparative Genomics Reveals Insights into the Divergent Evolution of Astigmatic Mites and Household Pest Adaptations.</title>
        <authorList>
            <person name="Xiong Q."/>
            <person name="Wan A.T.-Y."/>
            <person name="Liu X.-Y."/>
            <person name="Fung C.S.-H."/>
            <person name="Xiao X."/>
            <person name="Malainual N."/>
            <person name="Hou J."/>
            <person name="Wang L."/>
            <person name="Wang M."/>
            <person name="Yang K."/>
            <person name="Cui Y."/>
            <person name="Leung E."/>
            <person name="Nong W."/>
            <person name="Shin S.-K."/>
            <person name="Au S."/>
            <person name="Jeong K.Y."/>
            <person name="Chew F.T."/>
            <person name="Hui J."/>
            <person name="Leung T.F."/>
            <person name="Tungtrongchitr A."/>
            <person name="Zhong N."/>
            <person name="Liu Z."/>
            <person name="Tsui S."/>
        </authorList>
    </citation>
    <scope>NUCLEOTIDE SEQUENCE</scope>
    <source>
        <strain evidence="3">Derf</strain>
        <tissue evidence="3">Whole organism</tissue>
    </source>
</reference>
<dbReference type="Pfam" id="PF00013">
    <property type="entry name" value="KH_1"/>
    <property type="match status" value="2"/>
</dbReference>
<dbReference type="InterPro" id="IPR004087">
    <property type="entry name" value="KH_dom"/>
</dbReference>
<dbReference type="SUPFAM" id="SSF54791">
    <property type="entry name" value="Eukaryotic type KH-domain (KH-domain type I)"/>
    <property type="match status" value="2"/>
</dbReference>
<accession>A0A922KWT0</accession>
<keyword evidence="4" id="KW-1185">Reference proteome</keyword>
<name>A0A922KWT0_DERFA</name>
<evidence type="ECO:0000313" key="3">
    <source>
        <dbReference type="EMBL" id="KAH9497699.1"/>
    </source>
</evidence>
<dbReference type="SMART" id="SM00322">
    <property type="entry name" value="KH"/>
    <property type="match status" value="2"/>
</dbReference>
<organism evidence="3 4">
    <name type="scientific">Dermatophagoides farinae</name>
    <name type="common">American house dust mite</name>
    <dbReference type="NCBI Taxonomy" id="6954"/>
    <lineage>
        <taxon>Eukaryota</taxon>
        <taxon>Metazoa</taxon>
        <taxon>Ecdysozoa</taxon>
        <taxon>Arthropoda</taxon>
        <taxon>Chelicerata</taxon>
        <taxon>Arachnida</taxon>
        <taxon>Acari</taxon>
        <taxon>Acariformes</taxon>
        <taxon>Sarcoptiformes</taxon>
        <taxon>Astigmata</taxon>
        <taxon>Psoroptidia</taxon>
        <taxon>Analgoidea</taxon>
        <taxon>Pyroglyphidae</taxon>
        <taxon>Dermatophagoidinae</taxon>
        <taxon>Dermatophagoides</taxon>
    </lineage>
</organism>
<evidence type="ECO:0000313" key="4">
    <source>
        <dbReference type="Proteomes" id="UP000790347"/>
    </source>
</evidence>
<dbReference type="InterPro" id="IPR004088">
    <property type="entry name" value="KH_dom_type_1"/>
</dbReference>
<dbReference type="PANTHER" id="PTHR23285">
    <property type="entry name" value="RING FINGER AND KH DOMAIN CONTAINING PROTEIN 1"/>
    <property type="match status" value="1"/>
</dbReference>
<dbReference type="PANTHER" id="PTHR23285:SF7">
    <property type="entry name" value="LD09246P1"/>
    <property type="match status" value="1"/>
</dbReference>
<dbReference type="OrthoDB" id="427410at2759"/>
<dbReference type="Proteomes" id="UP000790347">
    <property type="component" value="Unassembled WGS sequence"/>
</dbReference>
<dbReference type="GO" id="GO:0003723">
    <property type="term" value="F:RNA binding"/>
    <property type="evidence" value="ECO:0007669"/>
    <property type="project" value="UniProtKB-UniRule"/>
</dbReference>
<keyword evidence="1" id="KW-0694">RNA-binding</keyword>
<sequence>MDMAKNLRCLWPQNAFDTLSFKSETASSSSLTSLLCNNFDLNSIGTIATSPTSITTTSPSEFQDGLYSDSNSVISYGVNSIINSSSSSIINGEQQQQQSSDKRRKTYCETVSVENSGHVAQIVGKNGCKIKHLRAKYDCYIHTPTANEEPVFIISGNKDKVLAVKQEIIKADSHFANIKEERNTKILQKINLNDAACIRLFIPDKYIGLVVGRNGWFVKDLQTMHNIYIETPKFNICNFFQLFGPRNSINSAIQVIYKHIFTKTGIHFNERINRDDVYLIE</sequence>
<dbReference type="EMBL" id="ASGP02000007">
    <property type="protein sequence ID" value="KAH9497699.1"/>
    <property type="molecule type" value="Genomic_DNA"/>
</dbReference>
<gene>
    <name evidence="3" type="primary">MEX3C_2</name>
    <name evidence="3" type="ORF">DERF_013663</name>
</gene>
<dbReference type="GO" id="GO:0010468">
    <property type="term" value="P:regulation of gene expression"/>
    <property type="evidence" value="ECO:0007669"/>
    <property type="project" value="UniProtKB-ARBA"/>
</dbReference>